<evidence type="ECO:0000256" key="7">
    <source>
        <dbReference type="ARBA" id="ARBA00022989"/>
    </source>
</evidence>
<comment type="similarity">
    <text evidence="3">Belongs to the CobD/CbiB family.</text>
</comment>
<sequence>CARRDAAKHASPNAGWPEAAMAGALGLMLGGPRAYGGRTLAGATLGEGRREAGRPDIARALALSRRGALTLWALIAIFAFLW</sequence>
<keyword evidence="8 9" id="KW-0472">Membrane</keyword>
<dbReference type="PANTHER" id="PTHR34308:SF1">
    <property type="entry name" value="COBALAMIN BIOSYNTHESIS PROTEIN CBIB"/>
    <property type="match status" value="1"/>
</dbReference>
<keyword evidence="6 9" id="KW-0812">Transmembrane</keyword>
<organism evidence="10 11">
    <name type="scientific">Methylocystis borbori</name>
    <dbReference type="NCBI Taxonomy" id="3118750"/>
    <lineage>
        <taxon>Bacteria</taxon>
        <taxon>Pseudomonadati</taxon>
        <taxon>Pseudomonadota</taxon>
        <taxon>Alphaproteobacteria</taxon>
        <taxon>Hyphomicrobiales</taxon>
        <taxon>Methylocystaceae</taxon>
        <taxon>Methylocystis</taxon>
    </lineage>
</organism>
<evidence type="ECO:0000256" key="1">
    <source>
        <dbReference type="ARBA" id="ARBA00004651"/>
    </source>
</evidence>
<comment type="pathway">
    <text evidence="2">Cofactor biosynthesis; adenosylcobalamin biosynthesis.</text>
</comment>
<accession>A0ABU7XIN7</accession>
<dbReference type="Pfam" id="PF03186">
    <property type="entry name" value="CobD_Cbib"/>
    <property type="match status" value="1"/>
</dbReference>
<keyword evidence="4" id="KW-1003">Cell membrane</keyword>
<dbReference type="RefSeq" id="WP_332082293.1">
    <property type="nucleotide sequence ID" value="NZ_JAZHYN010000035.1"/>
</dbReference>
<dbReference type="EMBL" id="JAZHYN010000035">
    <property type="protein sequence ID" value="MEF3367251.1"/>
    <property type="molecule type" value="Genomic_DNA"/>
</dbReference>
<evidence type="ECO:0000256" key="6">
    <source>
        <dbReference type="ARBA" id="ARBA00022692"/>
    </source>
</evidence>
<evidence type="ECO:0000313" key="10">
    <source>
        <dbReference type="EMBL" id="MEF3367251.1"/>
    </source>
</evidence>
<keyword evidence="5" id="KW-0169">Cobalamin biosynthesis</keyword>
<keyword evidence="11" id="KW-1185">Reference proteome</keyword>
<comment type="caution">
    <text evidence="10">The sequence shown here is derived from an EMBL/GenBank/DDBJ whole genome shotgun (WGS) entry which is preliminary data.</text>
</comment>
<evidence type="ECO:0000313" key="11">
    <source>
        <dbReference type="Proteomes" id="UP001350748"/>
    </source>
</evidence>
<evidence type="ECO:0000256" key="4">
    <source>
        <dbReference type="ARBA" id="ARBA00022475"/>
    </source>
</evidence>
<dbReference type="PANTHER" id="PTHR34308">
    <property type="entry name" value="COBALAMIN BIOSYNTHESIS PROTEIN CBIB"/>
    <property type="match status" value="1"/>
</dbReference>
<comment type="subcellular location">
    <subcellularLocation>
        <location evidence="1">Cell membrane</location>
        <topology evidence="1">Multi-pass membrane protein</topology>
    </subcellularLocation>
</comment>
<dbReference type="Proteomes" id="UP001350748">
    <property type="component" value="Unassembled WGS sequence"/>
</dbReference>
<feature type="non-terminal residue" evidence="10">
    <location>
        <position position="1"/>
    </location>
</feature>
<reference evidence="10 11" key="1">
    <citation type="submission" date="2024-02" db="EMBL/GenBank/DDBJ databases">
        <authorList>
            <person name="Grouzdev D."/>
        </authorList>
    </citation>
    <scope>NUCLEOTIDE SEQUENCE [LARGE SCALE GENOMIC DNA]</scope>
    <source>
        <strain evidence="10 11">9N</strain>
    </source>
</reference>
<name>A0ABU7XIN7_9HYPH</name>
<evidence type="ECO:0000256" key="2">
    <source>
        <dbReference type="ARBA" id="ARBA00004953"/>
    </source>
</evidence>
<evidence type="ECO:0000256" key="5">
    <source>
        <dbReference type="ARBA" id="ARBA00022573"/>
    </source>
</evidence>
<dbReference type="InterPro" id="IPR004485">
    <property type="entry name" value="Cobalamin_biosynth_CobD/CbiB"/>
</dbReference>
<feature type="transmembrane region" description="Helical" evidence="9">
    <location>
        <begin position="63"/>
        <end position="81"/>
    </location>
</feature>
<protein>
    <submittedName>
        <fullName evidence="10">Cobalamin biosynthesis protein</fullName>
    </submittedName>
</protein>
<evidence type="ECO:0000256" key="8">
    <source>
        <dbReference type="ARBA" id="ARBA00023136"/>
    </source>
</evidence>
<evidence type="ECO:0000256" key="9">
    <source>
        <dbReference type="SAM" id="Phobius"/>
    </source>
</evidence>
<gene>
    <name evidence="10" type="ORF">V3H18_11965</name>
</gene>
<evidence type="ECO:0000256" key="3">
    <source>
        <dbReference type="ARBA" id="ARBA00006263"/>
    </source>
</evidence>
<keyword evidence="7 9" id="KW-1133">Transmembrane helix</keyword>
<proteinExistence type="inferred from homology"/>